<keyword evidence="1" id="KW-0732">Signal</keyword>
<feature type="chain" id="PRO_5042959305" description="AA1-like domain-containing protein" evidence="1">
    <location>
        <begin position="17"/>
        <end position="156"/>
    </location>
</feature>
<sequence>MLPLLAALVALPFVSPSPLQARFVDPHECAPSPFVITNFSTFESVSESGTSSTISFTLTNPNPGGDIPRECEASYPAGGSVVDTTGTSHGCSFSGSYFTYPAQGGLIAWQPMGCPTLETDVVAGGNGTVSLACTQGKNGVICVQDGDAEIVATWAD</sequence>
<gene>
    <name evidence="2" type="ORF">QBC46DRAFT_346322</name>
</gene>
<dbReference type="Gene3D" id="2.40.350.20">
    <property type="match status" value="1"/>
</dbReference>
<keyword evidence="3" id="KW-1185">Reference proteome</keyword>
<feature type="signal peptide" evidence="1">
    <location>
        <begin position="1"/>
        <end position="16"/>
    </location>
</feature>
<dbReference type="AlphaFoldDB" id="A0AAN6RZK7"/>
<dbReference type="EMBL" id="MU853910">
    <property type="protein sequence ID" value="KAK3935717.1"/>
    <property type="molecule type" value="Genomic_DNA"/>
</dbReference>
<reference evidence="3" key="1">
    <citation type="journal article" date="2023" name="Mol. Phylogenet. Evol.">
        <title>Genome-scale phylogeny and comparative genomics of the fungal order Sordariales.</title>
        <authorList>
            <person name="Hensen N."/>
            <person name="Bonometti L."/>
            <person name="Westerberg I."/>
            <person name="Brannstrom I.O."/>
            <person name="Guillou S."/>
            <person name="Cros-Aarteil S."/>
            <person name="Calhoun S."/>
            <person name="Haridas S."/>
            <person name="Kuo A."/>
            <person name="Mondo S."/>
            <person name="Pangilinan J."/>
            <person name="Riley R."/>
            <person name="LaButti K."/>
            <person name="Andreopoulos B."/>
            <person name="Lipzen A."/>
            <person name="Chen C."/>
            <person name="Yan M."/>
            <person name="Daum C."/>
            <person name="Ng V."/>
            <person name="Clum A."/>
            <person name="Steindorff A."/>
            <person name="Ohm R.A."/>
            <person name="Martin F."/>
            <person name="Silar P."/>
            <person name="Natvig D.O."/>
            <person name="Lalanne C."/>
            <person name="Gautier V."/>
            <person name="Ament-Velasquez S.L."/>
            <person name="Kruys A."/>
            <person name="Hutchinson M.I."/>
            <person name="Powell A.J."/>
            <person name="Barry K."/>
            <person name="Miller A.N."/>
            <person name="Grigoriev I.V."/>
            <person name="Debuchy R."/>
            <person name="Gladieux P."/>
            <person name="Hiltunen Thoren M."/>
            <person name="Johannesson H."/>
        </authorList>
    </citation>
    <scope>NUCLEOTIDE SEQUENCE [LARGE SCALE GENOMIC DNA]</scope>
    <source>
        <strain evidence="3">CBS 340.73</strain>
    </source>
</reference>
<evidence type="ECO:0000313" key="3">
    <source>
        <dbReference type="Proteomes" id="UP001303473"/>
    </source>
</evidence>
<accession>A0AAN6RZK7</accession>
<evidence type="ECO:0000313" key="2">
    <source>
        <dbReference type="EMBL" id="KAK3935717.1"/>
    </source>
</evidence>
<comment type="caution">
    <text evidence="2">The sequence shown here is derived from an EMBL/GenBank/DDBJ whole genome shotgun (WGS) entry which is preliminary data.</text>
</comment>
<protein>
    <recommendedName>
        <fullName evidence="4">AA1-like domain-containing protein</fullName>
    </recommendedName>
</protein>
<organism evidence="2 3">
    <name type="scientific">Diplogelasinospora grovesii</name>
    <dbReference type="NCBI Taxonomy" id="303347"/>
    <lineage>
        <taxon>Eukaryota</taxon>
        <taxon>Fungi</taxon>
        <taxon>Dikarya</taxon>
        <taxon>Ascomycota</taxon>
        <taxon>Pezizomycotina</taxon>
        <taxon>Sordariomycetes</taxon>
        <taxon>Sordariomycetidae</taxon>
        <taxon>Sordariales</taxon>
        <taxon>Diplogelasinosporaceae</taxon>
        <taxon>Diplogelasinospora</taxon>
    </lineage>
</organism>
<dbReference type="Proteomes" id="UP001303473">
    <property type="component" value="Unassembled WGS sequence"/>
</dbReference>
<evidence type="ECO:0000256" key="1">
    <source>
        <dbReference type="SAM" id="SignalP"/>
    </source>
</evidence>
<proteinExistence type="predicted"/>
<evidence type="ECO:0008006" key="4">
    <source>
        <dbReference type="Google" id="ProtNLM"/>
    </source>
</evidence>
<name>A0AAN6RZK7_9PEZI</name>